<accession>A0A6P2R758</accession>
<comment type="similarity">
    <text evidence="2">Belongs to the UPF0065 (bug) family.</text>
</comment>
<dbReference type="Gene3D" id="3.40.190.10">
    <property type="entry name" value="Periplasmic binding protein-like II"/>
    <property type="match status" value="1"/>
</dbReference>
<evidence type="ECO:0000256" key="4">
    <source>
        <dbReference type="ARBA" id="ARBA00022827"/>
    </source>
</evidence>
<feature type="region of interest" description="Disordered" evidence="5">
    <location>
        <begin position="193"/>
        <end position="218"/>
    </location>
</feature>
<dbReference type="Gene3D" id="3.30.9.10">
    <property type="entry name" value="D-Amino Acid Oxidase, subunit A, domain 2"/>
    <property type="match status" value="1"/>
</dbReference>
<evidence type="ECO:0000256" key="1">
    <source>
        <dbReference type="ARBA" id="ARBA00001974"/>
    </source>
</evidence>
<name>A0A6P2R758_BURL3</name>
<evidence type="ECO:0000313" key="8">
    <source>
        <dbReference type="Proteomes" id="UP000494170"/>
    </source>
</evidence>
<reference evidence="7 8" key="1">
    <citation type="submission" date="2019-09" db="EMBL/GenBank/DDBJ databases">
        <authorList>
            <person name="Depoorter E."/>
        </authorList>
    </citation>
    <scope>NUCLEOTIDE SEQUENCE [LARGE SCALE GENOMIC DNA]</scope>
    <source>
        <strain evidence="7">LMG 6863</strain>
    </source>
</reference>
<dbReference type="Gene3D" id="3.50.50.60">
    <property type="entry name" value="FAD/NAD(P)-binding domain"/>
    <property type="match status" value="1"/>
</dbReference>
<sequence length="790" mass="87134">MSPAHLLTYCRPRLRYSALLQTHLVCAAHPSLPVNTFAELFAPALAAPGKLAISHGGIGTAMHLSVQLFKQMAKTEFNEVSYRGSGADIVDVLGGQVPLAMVDTPSALPHMKSGKVRALAVAGSERAAALRDVSTFPEVGLRGCESTGWLGCVAPEGTPAVVETRCSRPSRRHSRTPKFAPQRACWAWSSHRIRRPSSPNSLSQRSPSGARWSRSPAPVLNEKSDMKQEFSADVLIVGAGPVGLTLAMDLESRGVNVIVAERRHFKEPPSVKCNHVSARTMEQFRRLGVAGRLRDAGLPPDYPNDVAFRTSITGTELTRVPIPSRAERYTDTSGPDGWWPTPEPPHRINQIYLEPILLEHTDSLPGVRLFNCTEVIGFDQDDEGVTVRLKSLDTGEEWRARCQYLVGCDGGSSLVRKQIGATLSGTAVIQNVQSTFIRAPKLLEMIPGRPAWCFYSVNPRRCGTVFAIDGRETWLVHNHLNPNESSFDAVDRDTSIRNILGVGQDFDYEVLNKEDWVGRRLVANRFRDRRVFICGDASHLWVPYAGYGMNAGIADAINLSWHLSARLRGWGDAAILDAYEIERQPITDQVSRFAMNHAQAMIAARGAVPKNIEAADPEGEAVRVNVGRAAYDLNVQQFCCAGLNFGYYYEGSPLIEYDGEAPPSYTMGSFTASTVPGCRAPHFWLADGSSLYDRFGPDYTLLRFQREATVEPLLAAARERGVPLQLLDIEGVDVPDAYRHRLVLCRADQHVAWRGDEIPQSPMSLVDKLRGHEAMRDVPRRVGNDSRQKI</sequence>
<keyword evidence="7" id="KW-0560">Oxidoreductase</keyword>
<dbReference type="NCBIfam" id="NF004780">
    <property type="entry name" value="PRK06126.1"/>
    <property type="match status" value="1"/>
</dbReference>
<feature type="compositionally biased region" description="Low complexity" evidence="5">
    <location>
        <begin position="196"/>
        <end position="208"/>
    </location>
</feature>
<evidence type="ECO:0000313" key="7">
    <source>
        <dbReference type="EMBL" id="VWC32216.1"/>
    </source>
</evidence>
<dbReference type="PANTHER" id="PTHR43004">
    <property type="entry name" value="TRK SYSTEM POTASSIUM UPTAKE PROTEIN"/>
    <property type="match status" value="1"/>
</dbReference>
<dbReference type="PANTHER" id="PTHR43004:SF19">
    <property type="entry name" value="BINDING MONOOXYGENASE, PUTATIVE (JCVI)-RELATED"/>
    <property type="match status" value="1"/>
</dbReference>
<keyword evidence="3" id="KW-0285">Flavoprotein</keyword>
<dbReference type="GO" id="GO:0016709">
    <property type="term" value="F:oxidoreductase activity, acting on paired donors, with incorporation or reduction of molecular oxygen, NAD(P)H as one donor, and incorporation of one atom of oxygen"/>
    <property type="evidence" value="ECO:0007669"/>
    <property type="project" value="UniProtKB-ARBA"/>
</dbReference>
<dbReference type="InterPro" id="IPR036188">
    <property type="entry name" value="FAD/NAD-bd_sf"/>
</dbReference>
<evidence type="ECO:0000256" key="3">
    <source>
        <dbReference type="ARBA" id="ARBA00022630"/>
    </source>
</evidence>
<gene>
    <name evidence="7" type="ORF">BLA6863_06485</name>
</gene>
<dbReference type="Pfam" id="PF01494">
    <property type="entry name" value="FAD_binding_3"/>
    <property type="match status" value="1"/>
</dbReference>
<dbReference type="InterPro" id="IPR002938">
    <property type="entry name" value="FAD-bd"/>
</dbReference>
<comment type="cofactor">
    <cofactor evidence="1">
        <name>FAD</name>
        <dbReference type="ChEBI" id="CHEBI:57692"/>
    </cofactor>
</comment>
<evidence type="ECO:0000259" key="6">
    <source>
        <dbReference type="Pfam" id="PF01494"/>
    </source>
</evidence>
<feature type="domain" description="FAD-binding" evidence="6">
    <location>
        <begin position="232"/>
        <end position="594"/>
    </location>
</feature>
<dbReference type="InterPro" id="IPR050641">
    <property type="entry name" value="RIFMO-like"/>
</dbReference>
<proteinExistence type="inferred from homology"/>
<evidence type="ECO:0000256" key="2">
    <source>
        <dbReference type="ARBA" id="ARBA00006987"/>
    </source>
</evidence>
<protein>
    <submittedName>
        <fullName evidence="7">Monooxygenase FAD-binding protein</fullName>
    </submittedName>
</protein>
<dbReference type="AlphaFoldDB" id="A0A6P2R758"/>
<dbReference type="PRINTS" id="PR00420">
    <property type="entry name" value="RNGMNOXGNASE"/>
</dbReference>
<dbReference type="Gene3D" id="3.40.30.120">
    <property type="match status" value="1"/>
</dbReference>
<dbReference type="EMBL" id="CABVPY010000065">
    <property type="protein sequence ID" value="VWC32216.1"/>
    <property type="molecule type" value="Genomic_DNA"/>
</dbReference>
<keyword evidence="4" id="KW-0274">FAD</keyword>
<dbReference type="GO" id="GO:0071949">
    <property type="term" value="F:FAD binding"/>
    <property type="evidence" value="ECO:0007669"/>
    <property type="project" value="InterPro"/>
</dbReference>
<dbReference type="InterPro" id="IPR005064">
    <property type="entry name" value="BUG"/>
</dbReference>
<dbReference type="SUPFAM" id="SSF51905">
    <property type="entry name" value="FAD/NAD(P)-binding domain"/>
    <property type="match status" value="1"/>
</dbReference>
<dbReference type="Proteomes" id="UP000494170">
    <property type="component" value="Unassembled WGS sequence"/>
</dbReference>
<dbReference type="Pfam" id="PF21274">
    <property type="entry name" value="Rng_hyd_C"/>
    <property type="match status" value="1"/>
</dbReference>
<organism evidence="7 8">
    <name type="scientific">Burkholderia lata (strain ATCC 17760 / DSM 23089 / LMG 22485 / NCIMB 9086 / R18194 / 383)</name>
    <dbReference type="NCBI Taxonomy" id="482957"/>
    <lineage>
        <taxon>Bacteria</taxon>
        <taxon>Pseudomonadati</taxon>
        <taxon>Pseudomonadota</taxon>
        <taxon>Betaproteobacteria</taxon>
        <taxon>Burkholderiales</taxon>
        <taxon>Burkholderiaceae</taxon>
        <taxon>Burkholderia</taxon>
        <taxon>Burkholderia cepacia complex</taxon>
    </lineage>
</organism>
<keyword evidence="7" id="KW-0503">Monooxygenase</keyword>
<evidence type="ECO:0000256" key="5">
    <source>
        <dbReference type="SAM" id="MobiDB-lite"/>
    </source>
</evidence>
<dbReference type="Pfam" id="PF03401">
    <property type="entry name" value="TctC"/>
    <property type="match status" value="1"/>
</dbReference>